<feature type="transmembrane region" description="Helical" evidence="6">
    <location>
        <begin position="27"/>
        <end position="47"/>
    </location>
</feature>
<evidence type="ECO:0000256" key="2">
    <source>
        <dbReference type="ARBA" id="ARBA00022692"/>
    </source>
</evidence>
<feature type="transmembrane region" description="Helical" evidence="6">
    <location>
        <begin position="309"/>
        <end position="326"/>
    </location>
</feature>
<dbReference type="GO" id="GO:0006874">
    <property type="term" value="P:intracellular calcium ion homeostasis"/>
    <property type="evidence" value="ECO:0007669"/>
    <property type="project" value="TreeGrafter"/>
</dbReference>
<dbReference type="KEGG" id="oxy:HCG48_01980"/>
<dbReference type="EMBL" id="CP051167">
    <property type="protein sequence ID" value="QIZ73544.1"/>
    <property type="molecule type" value="Genomic_DNA"/>
</dbReference>
<dbReference type="GO" id="GO:0005886">
    <property type="term" value="C:plasma membrane"/>
    <property type="evidence" value="ECO:0007669"/>
    <property type="project" value="TreeGrafter"/>
</dbReference>
<evidence type="ECO:0000256" key="3">
    <source>
        <dbReference type="ARBA" id="ARBA00022989"/>
    </source>
</evidence>
<dbReference type="Proteomes" id="UP000500857">
    <property type="component" value="Chromosome"/>
</dbReference>
<dbReference type="InterPro" id="IPR004481">
    <property type="entry name" value="K/Na/Ca-exchanger"/>
</dbReference>
<evidence type="ECO:0000256" key="4">
    <source>
        <dbReference type="ARBA" id="ARBA00023136"/>
    </source>
</evidence>
<gene>
    <name evidence="8" type="ORF">HCG48_01980</name>
</gene>
<dbReference type="PANTHER" id="PTHR10846">
    <property type="entry name" value="SODIUM/POTASSIUM/CALCIUM EXCHANGER"/>
    <property type="match status" value="1"/>
</dbReference>
<feature type="region of interest" description="Disordered" evidence="5">
    <location>
        <begin position="153"/>
        <end position="173"/>
    </location>
</feature>
<feature type="domain" description="Sodium/calcium exchanger membrane region" evidence="7">
    <location>
        <begin position="4"/>
        <end position="144"/>
    </location>
</feature>
<feature type="transmembrane region" description="Helical" evidence="6">
    <location>
        <begin position="219"/>
        <end position="241"/>
    </location>
</feature>
<comment type="subcellular location">
    <subcellularLocation>
        <location evidence="1">Membrane</location>
        <topology evidence="1">Multi-pass membrane protein</topology>
    </subcellularLocation>
</comment>
<evidence type="ECO:0000256" key="1">
    <source>
        <dbReference type="ARBA" id="ARBA00004141"/>
    </source>
</evidence>
<feature type="domain" description="Sodium/calcium exchanger membrane region" evidence="7">
    <location>
        <begin position="184"/>
        <end position="320"/>
    </location>
</feature>
<dbReference type="Pfam" id="PF01699">
    <property type="entry name" value="Na_Ca_ex"/>
    <property type="match status" value="2"/>
</dbReference>
<keyword evidence="3 6" id="KW-1133">Transmembrane helix</keyword>
<reference evidence="8 9" key="1">
    <citation type="submission" date="2020-04" db="EMBL/GenBank/DDBJ databases">
        <authorList>
            <person name="Basu S."/>
            <person name="Maruthanayagam V."/>
            <person name="Chakraborty S."/>
            <person name="Pramanik A."/>
            <person name="Mukherjee J."/>
            <person name="Brink B."/>
        </authorList>
    </citation>
    <scope>NUCLEOTIDE SEQUENCE [LARGE SCALE GENOMIC DNA]</scope>
    <source>
        <strain evidence="8 9">AP17</strain>
    </source>
</reference>
<organism evidence="8 9">
    <name type="scientific">Oxynema aestuarii AP17</name>
    <dbReference type="NCBI Taxonomy" id="2064643"/>
    <lineage>
        <taxon>Bacteria</taxon>
        <taxon>Bacillati</taxon>
        <taxon>Cyanobacteriota</taxon>
        <taxon>Cyanophyceae</taxon>
        <taxon>Oscillatoriophycideae</taxon>
        <taxon>Oscillatoriales</taxon>
        <taxon>Oscillatoriaceae</taxon>
        <taxon>Oxynema</taxon>
        <taxon>Oxynema aestuarii</taxon>
    </lineage>
</organism>
<dbReference type="GO" id="GO:0008273">
    <property type="term" value="F:calcium, potassium:sodium antiporter activity"/>
    <property type="evidence" value="ECO:0007669"/>
    <property type="project" value="TreeGrafter"/>
</dbReference>
<dbReference type="Gene3D" id="1.20.1420.30">
    <property type="entry name" value="NCX, central ion-binding region"/>
    <property type="match status" value="2"/>
</dbReference>
<feature type="transmembrane region" description="Helical" evidence="6">
    <location>
        <begin position="253"/>
        <end position="271"/>
    </location>
</feature>
<protein>
    <submittedName>
        <fullName evidence="8">Calcium/sodium antiporter</fullName>
    </submittedName>
</protein>
<evidence type="ECO:0000313" key="9">
    <source>
        <dbReference type="Proteomes" id="UP000500857"/>
    </source>
</evidence>
<dbReference type="InterPro" id="IPR044880">
    <property type="entry name" value="NCX_ion-bd_dom_sf"/>
</dbReference>
<dbReference type="NCBIfam" id="TIGR00367">
    <property type="entry name" value="calcium/sodium antiporter"/>
    <property type="match status" value="1"/>
</dbReference>
<accession>A0A6H1U3X6</accession>
<proteinExistence type="predicted"/>
<feature type="transmembrane region" description="Helical" evidence="6">
    <location>
        <begin position="180"/>
        <end position="199"/>
    </location>
</feature>
<dbReference type="InterPro" id="IPR004837">
    <property type="entry name" value="NaCa_Exmemb"/>
</dbReference>
<keyword evidence="9" id="KW-1185">Reference proteome</keyword>
<dbReference type="GO" id="GO:0005262">
    <property type="term" value="F:calcium channel activity"/>
    <property type="evidence" value="ECO:0007669"/>
    <property type="project" value="TreeGrafter"/>
</dbReference>
<dbReference type="AlphaFoldDB" id="A0A6H1U3X6"/>
<feature type="transmembrane region" description="Helical" evidence="6">
    <location>
        <begin position="277"/>
        <end position="297"/>
    </location>
</feature>
<evidence type="ECO:0000256" key="6">
    <source>
        <dbReference type="SAM" id="Phobius"/>
    </source>
</evidence>
<evidence type="ECO:0000313" key="8">
    <source>
        <dbReference type="EMBL" id="QIZ73544.1"/>
    </source>
</evidence>
<keyword evidence="2 6" id="KW-0812">Transmembrane</keyword>
<name>A0A6H1U3X6_9CYAN</name>
<sequence>MLWAAIFVLSLFILVQASDYFTDAAERLGIFLGFHPFIIGVTIVAIGTSLPELASSIAAVLQQSSEVVLGNVVGSNITNIFLIVGVASAMSRKFKITYHSLKVDLQIFLSSAFLLCLAVGDRDFSAGDAWLSLGGFIIYLLYAVLSHPNTLETSGESSERDAEEDPAEDTANCLKKPDRFPVKSLAIAIVSLIFIWGSAEYTIESVTKISEFLQIGKEVIAISAVAFGTSLPELIVTIVATRKGNPEMAVGNVLGSNIFNCFAVMGVAGAIDNLEIAPVIIAEGLPAMLAGTILFFLTTQNKQFSRWEGLLFFVFYGWFIGELFDFL</sequence>
<keyword evidence="4 6" id="KW-0472">Membrane</keyword>
<evidence type="ECO:0000256" key="5">
    <source>
        <dbReference type="SAM" id="MobiDB-lite"/>
    </source>
</evidence>
<evidence type="ECO:0000259" key="7">
    <source>
        <dbReference type="Pfam" id="PF01699"/>
    </source>
</evidence>
<dbReference type="PANTHER" id="PTHR10846:SF8">
    <property type="entry name" value="INNER MEMBRANE PROTEIN YRBG"/>
    <property type="match status" value="1"/>
</dbReference>